<dbReference type="SUPFAM" id="SSF48173">
    <property type="entry name" value="Cryptochrome/photolyase FAD-binding domain"/>
    <property type="match status" value="1"/>
</dbReference>
<evidence type="ECO:0000313" key="4">
    <source>
        <dbReference type="EMBL" id="APX88864.1"/>
    </source>
</evidence>
<dbReference type="AlphaFoldDB" id="A0A1U7DFT7"/>
<dbReference type="GO" id="GO:0003677">
    <property type="term" value="F:DNA binding"/>
    <property type="evidence" value="ECO:0007669"/>
    <property type="project" value="TreeGrafter"/>
</dbReference>
<dbReference type="OrthoDB" id="9772484at2"/>
<feature type="compositionally biased region" description="Gly residues" evidence="2">
    <location>
        <begin position="9"/>
        <end position="31"/>
    </location>
</feature>
<feature type="region of interest" description="Disordered" evidence="2">
    <location>
        <begin position="1"/>
        <end position="37"/>
    </location>
</feature>
<dbReference type="GO" id="GO:0003904">
    <property type="term" value="F:deoxyribodipyrimidine photo-lyase activity"/>
    <property type="evidence" value="ECO:0007669"/>
    <property type="project" value="TreeGrafter"/>
</dbReference>
<dbReference type="RefSeq" id="WP_076978887.1">
    <property type="nucleotide sequence ID" value="NZ_CP019124.1"/>
</dbReference>
<reference evidence="4 5" key="1">
    <citation type="submission" date="2017-01" db="EMBL/GenBank/DDBJ databases">
        <title>Genomic analysis of Xuhuaishuia manganoxidans DY6-4.</title>
        <authorList>
            <person name="Wang X."/>
        </authorList>
    </citation>
    <scope>NUCLEOTIDE SEQUENCE [LARGE SCALE GENOMIC DNA]</scope>
    <source>
        <strain evidence="4 5">DY6-4</strain>
    </source>
</reference>
<name>A0A1U7DFT7_9RHOB</name>
<dbReference type="Gene3D" id="1.10.579.10">
    <property type="entry name" value="DNA Cyclobutane Dipyrimidine Photolyase, subunit A, domain 3"/>
    <property type="match status" value="1"/>
</dbReference>
<keyword evidence="1" id="KW-0285">Flavoprotein</keyword>
<dbReference type="PANTHER" id="PTHR11455">
    <property type="entry name" value="CRYPTOCHROME"/>
    <property type="match status" value="1"/>
</dbReference>
<keyword evidence="1" id="KW-0274">FAD</keyword>
<evidence type="ECO:0000313" key="5">
    <source>
        <dbReference type="Proteomes" id="UP000187266"/>
    </source>
</evidence>
<protein>
    <recommendedName>
        <fullName evidence="3">Cryptochrome/DNA photolyase FAD-binding domain-containing protein</fullName>
    </recommendedName>
</protein>
<evidence type="ECO:0000259" key="3">
    <source>
        <dbReference type="Pfam" id="PF03441"/>
    </source>
</evidence>
<accession>A0A2M9DFN4</accession>
<dbReference type="Proteomes" id="UP000187266">
    <property type="component" value="Chromosome"/>
</dbReference>
<dbReference type="GO" id="GO:0000719">
    <property type="term" value="P:photoreactive repair"/>
    <property type="evidence" value="ECO:0007669"/>
    <property type="project" value="TreeGrafter"/>
</dbReference>
<evidence type="ECO:0000256" key="2">
    <source>
        <dbReference type="SAM" id="MobiDB-lite"/>
    </source>
</evidence>
<dbReference type="InterPro" id="IPR002081">
    <property type="entry name" value="Cryptochrome/DNA_photolyase_1"/>
</dbReference>
<accession>A0A1U7DFT7</accession>
<gene>
    <name evidence="4" type="ORF">BV394_03235</name>
</gene>
<organism evidence="4 5">
    <name type="scientific">Brevirhabdus pacifica</name>
    <dbReference type="NCBI Taxonomy" id="1267768"/>
    <lineage>
        <taxon>Bacteria</taxon>
        <taxon>Pseudomonadati</taxon>
        <taxon>Pseudomonadota</taxon>
        <taxon>Alphaproteobacteria</taxon>
        <taxon>Rhodobacterales</taxon>
        <taxon>Paracoccaceae</taxon>
        <taxon>Brevirhabdus</taxon>
    </lineage>
</organism>
<dbReference type="EMBL" id="CP019124">
    <property type="protein sequence ID" value="APX88864.1"/>
    <property type="molecule type" value="Genomic_DNA"/>
</dbReference>
<proteinExistence type="predicted"/>
<comment type="cofactor">
    <cofactor evidence="1">
        <name>FAD</name>
        <dbReference type="ChEBI" id="CHEBI:57692"/>
    </cofactor>
    <text evidence="1">Binds 1 FAD per subunit.</text>
</comment>
<sequence length="449" mass="48731">MSSVETTSGGTGGGVGGGAGNGSGNGSGGGEKPTASVVTLDNHPASLAARRMPTRETALNILNAFLPDAAGEHADIAALAPYLRHRLLSEAELLEAALARHGAANLPGLMRLMSRRLHARAWIQARPSVWYGYRQGVATAADKMQRDEGLHQAWQDACDGQTGIEPFNAWARELVDTGTLAHRKRRWFASVWIFTLRLPWELGADFFMRHLLDGDPSLNTVLWREVAGLQDGHPYLVTVEEIAEGSPPGHGLCHSALTRAARAIGGEAPPLPAPINWERADRIGATGLVVHEDDLSPEKLLPHDLDIAEIRFLSSTEERAVMPPASAVLGFAQVGMADARRRLGPSEKPVRPLAPWGTVEATLEWVLDRGLRQVVTAHAQVGPAAEKLADLEARLRIHRIPLRRLPRRIDVETFAQGHASLLQFRRAFPEMLNRAGVRGTGIPRTEGWQ</sequence>
<feature type="binding site" evidence="1">
    <location>
        <begin position="213"/>
        <end position="215"/>
    </location>
    <ligand>
        <name>FAD</name>
        <dbReference type="ChEBI" id="CHEBI:57692"/>
    </ligand>
</feature>
<dbReference type="InterPro" id="IPR036134">
    <property type="entry name" value="Crypto/Photolyase_FAD-like_sf"/>
</dbReference>
<dbReference type="InterPro" id="IPR005101">
    <property type="entry name" value="Cryptochr/Photolyase_FAD-bd"/>
</dbReference>
<dbReference type="PANTHER" id="PTHR11455:SF2">
    <property type="entry name" value="BLUE-LIGHT PHOTORECEPTOR PHR2"/>
    <property type="match status" value="1"/>
</dbReference>
<evidence type="ECO:0000256" key="1">
    <source>
        <dbReference type="PIRSR" id="PIRSR602081-1"/>
    </source>
</evidence>
<dbReference type="GO" id="GO:0071949">
    <property type="term" value="F:FAD binding"/>
    <property type="evidence" value="ECO:0007669"/>
    <property type="project" value="TreeGrafter"/>
</dbReference>
<dbReference type="STRING" id="1267768.BV394_03235"/>
<dbReference type="Pfam" id="PF03441">
    <property type="entry name" value="FAD_binding_7"/>
    <property type="match status" value="1"/>
</dbReference>
<feature type="domain" description="Cryptochrome/DNA photolyase FAD-binding" evidence="3">
    <location>
        <begin position="136"/>
        <end position="236"/>
    </location>
</feature>
<keyword evidence="5" id="KW-1185">Reference proteome</keyword>